<name>A0ABV8QZK2_9MICC</name>
<keyword evidence="3" id="KW-1185">Reference proteome</keyword>
<dbReference type="RefSeq" id="WP_230067562.1">
    <property type="nucleotide sequence ID" value="NZ_BAABLL010000004.1"/>
</dbReference>
<evidence type="ECO:0000313" key="3">
    <source>
        <dbReference type="Proteomes" id="UP001595773"/>
    </source>
</evidence>
<organism evidence="2 3">
    <name type="scientific">Arthrobacter cryoconiti</name>
    <dbReference type="NCBI Taxonomy" id="748907"/>
    <lineage>
        <taxon>Bacteria</taxon>
        <taxon>Bacillati</taxon>
        <taxon>Actinomycetota</taxon>
        <taxon>Actinomycetes</taxon>
        <taxon>Micrococcales</taxon>
        <taxon>Micrococcaceae</taxon>
        <taxon>Arthrobacter</taxon>
    </lineage>
</organism>
<keyword evidence="1" id="KW-0812">Transmembrane</keyword>
<keyword evidence="1" id="KW-0472">Membrane</keyword>
<evidence type="ECO:0000256" key="1">
    <source>
        <dbReference type="SAM" id="Phobius"/>
    </source>
</evidence>
<dbReference type="EMBL" id="JBHSCQ010000010">
    <property type="protein sequence ID" value="MFC4265651.1"/>
    <property type="molecule type" value="Genomic_DNA"/>
</dbReference>
<accession>A0ABV8QZK2</accession>
<gene>
    <name evidence="2" type="ORF">ACFOW9_08555</name>
</gene>
<proteinExistence type="predicted"/>
<comment type="caution">
    <text evidence="2">The sequence shown here is derived from an EMBL/GenBank/DDBJ whole genome shotgun (WGS) entry which is preliminary data.</text>
</comment>
<keyword evidence="1" id="KW-1133">Transmembrane helix</keyword>
<feature type="transmembrane region" description="Helical" evidence="1">
    <location>
        <begin position="6"/>
        <end position="28"/>
    </location>
</feature>
<reference evidence="3" key="1">
    <citation type="journal article" date="2019" name="Int. J. Syst. Evol. Microbiol.">
        <title>The Global Catalogue of Microorganisms (GCM) 10K type strain sequencing project: providing services to taxonomists for standard genome sequencing and annotation.</title>
        <authorList>
            <consortium name="The Broad Institute Genomics Platform"/>
            <consortium name="The Broad Institute Genome Sequencing Center for Infectious Disease"/>
            <person name="Wu L."/>
            <person name="Ma J."/>
        </authorList>
    </citation>
    <scope>NUCLEOTIDE SEQUENCE [LARGE SCALE GENOMIC DNA]</scope>
    <source>
        <strain evidence="3">CGMCC 1.10698</strain>
    </source>
</reference>
<evidence type="ECO:0000313" key="2">
    <source>
        <dbReference type="EMBL" id="MFC4265651.1"/>
    </source>
</evidence>
<protein>
    <submittedName>
        <fullName evidence="2">Uncharacterized protein</fullName>
    </submittedName>
</protein>
<dbReference type="Proteomes" id="UP001595773">
    <property type="component" value="Unassembled WGS sequence"/>
</dbReference>
<sequence length="155" mass="18134">MHEIWEAVSAIASVLTALAVIFAIMQLVTARKQRHREFELVYVQRYWSIVDRLSFDIGVEIPVAGLNETDAKLCLQYLRLCEDELDLRKRRFVTDETWEIWKQGIRFQVARKPFAELMKSDVVKTLDLLPPFHIDPAKSDPLALSNFLKRWYGLL</sequence>